<evidence type="ECO:0008006" key="3">
    <source>
        <dbReference type="Google" id="ProtNLM"/>
    </source>
</evidence>
<proteinExistence type="predicted"/>
<organism evidence="1 2">
    <name type="scientific">Pacificimonas flava</name>
    <dbReference type="NCBI Taxonomy" id="1234595"/>
    <lineage>
        <taxon>Bacteria</taxon>
        <taxon>Pseudomonadati</taxon>
        <taxon>Pseudomonadota</taxon>
        <taxon>Alphaproteobacteria</taxon>
        <taxon>Sphingomonadales</taxon>
        <taxon>Sphingosinicellaceae</taxon>
        <taxon>Pacificimonas</taxon>
    </lineage>
</organism>
<gene>
    <name evidence="1" type="ORF">C725_2849</name>
</gene>
<comment type="caution">
    <text evidence="1">The sequence shown here is derived from an EMBL/GenBank/DDBJ whole genome shotgun (WGS) entry which is preliminary data.</text>
</comment>
<dbReference type="PIRSF" id="PIRSF034285">
    <property type="entry name" value="UCP034285"/>
    <property type="match status" value="1"/>
</dbReference>
<dbReference type="AlphaFoldDB" id="M2TJI1"/>
<dbReference type="Gene3D" id="3.40.50.300">
    <property type="entry name" value="P-loop containing nucleotide triphosphate hydrolases"/>
    <property type="match status" value="1"/>
</dbReference>
<dbReference type="EMBL" id="AMRV01000015">
    <property type="protein sequence ID" value="EMD81801.1"/>
    <property type="molecule type" value="Genomic_DNA"/>
</dbReference>
<evidence type="ECO:0000313" key="1">
    <source>
        <dbReference type="EMBL" id="EMD81801.1"/>
    </source>
</evidence>
<name>M2TJI1_9SPHN</name>
<keyword evidence="2" id="KW-1185">Reference proteome</keyword>
<dbReference type="SUPFAM" id="SSF52540">
    <property type="entry name" value="P-loop containing nucleoside triphosphate hydrolases"/>
    <property type="match status" value="1"/>
</dbReference>
<dbReference type="InterPro" id="IPR027417">
    <property type="entry name" value="P-loop_NTPase"/>
</dbReference>
<dbReference type="PATRIC" id="fig|1234595.3.peg.2852"/>
<reference evidence="1 2" key="1">
    <citation type="journal article" date="2013" name="Genome Announc.">
        <title>Draft Genome Sequence of Strain JLT2015T, Belonging to the Family Sphingomonadaceae of the Alphaproteobacteria.</title>
        <authorList>
            <person name="Tang K."/>
            <person name="Liu K."/>
            <person name="Li S."/>
            <person name="Jiao N."/>
        </authorList>
    </citation>
    <scope>NUCLEOTIDE SEQUENCE [LARGE SCALE GENOMIC DNA]</scope>
    <source>
        <strain evidence="1 2">JLT2015</strain>
    </source>
</reference>
<accession>M2TJI1</accession>
<dbReference type="InterPro" id="IPR017026">
    <property type="entry name" value="ImuA"/>
</dbReference>
<sequence>MNAVHEVVAASTSLSDDAAATLFLAGIGARFAEHFNAPILWAASRFDLYAPGLEQAGLLPASVIYAEASDDKSVLAIVEDALRDGTPAAVIGEVRSASLVATRRLQLAAGKAGQPVLLLRRWRKAEVDPLSAPSAAVTRWRIASASASPLPVAGVGRPRWRVELARQRGGEPHIWELEGCDARGRLAVPAPSRGRAGSAAGTAYRQVA</sequence>
<evidence type="ECO:0000313" key="2">
    <source>
        <dbReference type="Proteomes" id="UP000011717"/>
    </source>
</evidence>
<dbReference type="Proteomes" id="UP000011717">
    <property type="component" value="Unassembled WGS sequence"/>
</dbReference>
<protein>
    <recommendedName>
        <fullName evidence="3">Protein ImuA</fullName>
    </recommendedName>
</protein>